<feature type="region of interest" description="Disordered" evidence="1">
    <location>
        <begin position="1"/>
        <end position="53"/>
    </location>
</feature>
<name>A0A2I2G6S9_9EURO</name>
<dbReference type="AlphaFoldDB" id="A0A2I2G6S9"/>
<dbReference type="RefSeq" id="XP_024703883.1">
    <property type="nucleotide sequence ID" value="XM_024844355.1"/>
</dbReference>
<feature type="region of interest" description="Disordered" evidence="1">
    <location>
        <begin position="58"/>
        <end position="77"/>
    </location>
</feature>
<dbReference type="EMBL" id="MSFO01000005">
    <property type="protein sequence ID" value="PLB48581.1"/>
    <property type="molecule type" value="Genomic_DNA"/>
</dbReference>
<comment type="caution">
    <text evidence="2">The sequence shown here is derived from an EMBL/GenBank/DDBJ whole genome shotgun (WGS) entry which is preliminary data.</text>
</comment>
<keyword evidence="3" id="KW-1185">Reference proteome</keyword>
<feature type="region of interest" description="Disordered" evidence="1">
    <location>
        <begin position="286"/>
        <end position="307"/>
    </location>
</feature>
<evidence type="ECO:0000313" key="3">
    <source>
        <dbReference type="Proteomes" id="UP000234275"/>
    </source>
</evidence>
<evidence type="ECO:0000256" key="1">
    <source>
        <dbReference type="SAM" id="MobiDB-lite"/>
    </source>
</evidence>
<reference evidence="2 3" key="1">
    <citation type="submission" date="2016-12" db="EMBL/GenBank/DDBJ databases">
        <title>The genomes of Aspergillus section Nigri reveals drivers in fungal speciation.</title>
        <authorList>
            <consortium name="DOE Joint Genome Institute"/>
            <person name="Vesth T.C."/>
            <person name="Nybo J."/>
            <person name="Theobald S."/>
            <person name="Brandl J."/>
            <person name="Frisvad J.C."/>
            <person name="Nielsen K.F."/>
            <person name="Lyhne E.K."/>
            <person name="Kogle M.E."/>
            <person name="Kuo A."/>
            <person name="Riley R."/>
            <person name="Clum A."/>
            <person name="Nolan M."/>
            <person name="Lipzen A."/>
            <person name="Salamov A."/>
            <person name="Henrissat B."/>
            <person name="Wiebenga A."/>
            <person name="De Vries R.P."/>
            <person name="Grigoriev I.V."/>
            <person name="Mortensen U.H."/>
            <person name="Andersen M.R."/>
            <person name="Baker S.E."/>
        </authorList>
    </citation>
    <scope>NUCLEOTIDE SEQUENCE [LARGE SCALE GENOMIC DNA]</scope>
    <source>
        <strain evidence="2 3">IBT 23096</strain>
    </source>
</reference>
<protein>
    <submittedName>
        <fullName evidence="2">Uncharacterized protein</fullName>
    </submittedName>
</protein>
<dbReference type="Proteomes" id="UP000234275">
    <property type="component" value="Unassembled WGS sequence"/>
</dbReference>
<evidence type="ECO:0000313" key="2">
    <source>
        <dbReference type="EMBL" id="PLB48581.1"/>
    </source>
</evidence>
<proteinExistence type="predicted"/>
<dbReference type="GeneID" id="36552055"/>
<dbReference type="VEuPathDB" id="FungiDB:P170DRAFT_359416"/>
<feature type="compositionally biased region" description="Basic and acidic residues" evidence="1">
    <location>
        <begin position="26"/>
        <end position="36"/>
    </location>
</feature>
<dbReference type="OrthoDB" id="4716584at2759"/>
<organism evidence="2 3">
    <name type="scientific">Aspergillus steynii IBT 23096</name>
    <dbReference type="NCBI Taxonomy" id="1392250"/>
    <lineage>
        <taxon>Eukaryota</taxon>
        <taxon>Fungi</taxon>
        <taxon>Dikarya</taxon>
        <taxon>Ascomycota</taxon>
        <taxon>Pezizomycotina</taxon>
        <taxon>Eurotiomycetes</taxon>
        <taxon>Eurotiomycetidae</taxon>
        <taxon>Eurotiales</taxon>
        <taxon>Aspergillaceae</taxon>
        <taxon>Aspergillus</taxon>
        <taxon>Aspergillus subgen. Circumdati</taxon>
    </lineage>
</organism>
<sequence length="534" mass="59628">MSNEICSSKKPRRFLPEPIEISSRSSTDRPLEHASRDTLTGGEGSQIRRRRKFTPQLVETGRRSVRGGSIPHNAPECPFQARSESLQDSDIMNNGYSTTPESSFSYHSLQRRYETRRHSFRVPDLPAIPSSCSEASDESELDSPPTLSKKPPQNPSKILYSDRARRESCDEEISSYLLSLAAQAAEQQLKEQALAAFPNEQVYQPVDHFAIDNDDEESSHDEDLLLPGQLDKLDARRKSAADLSSELECLRFYKQKTAVKQSPAIENYGNIPLLSEPLTHPPAGHDGSMDVESCSKPAQNGRHASPPMLGNDLIFPLSSSPETTIYDSGNSFSTTHRIYTNPGLWHASPHQGDHGADGLWMGTCKNNRRLEVMQTPVTNMQESISVPTARESTLTAESPGAGNSLAAARGLDMRNPVINEDAESYPSDDFVTQIYNYLSLGYPCVARYYDHELSKVSGIPVVELRQDDIRTDAKGFVFQEAQKIARKNTSNSCKRWHALRLYIHKRGSQRPCVPEEDANHEKWGVLERRGSWAV</sequence>
<accession>A0A2I2G6S9</accession>
<feature type="region of interest" description="Disordered" evidence="1">
    <location>
        <begin position="120"/>
        <end position="164"/>
    </location>
</feature>
<gene>
    <name evidence="2" type="ORF">P170DRAFT_359416</name>
</gene>